<dbReference type="Gene3D" id="2.30.30.700">
    <property type="entry name" value="SLA1 homology domain 1"/>
    <property type="match status" value="1"/>
</dbReference>
<gene>
    <name evidence="1" type="ordered locus">Caka_0284</name>
</gene>
<accession>D5ELY5</accession>
<dbReference type="HOGENOM" id="CLU_1254180_0_0_0"/>
<evidence type="ECO:0000313" key="2">
    <source>
        <dbReference type="Proteomes" id="UP000000925"/>
    </source>
</evidence>
<reference evidence="1 2" key="1">
    <citation type="journal article" date="2010" name="Stand. Genomic Sci.">
        <title>Complete genome sequence of Coraliomargarita akajimensis type strain (04OKA010-24).</title>
        <authorList>
            <person name="Mavromatis K."/>
            <person name="Abt B."/>
            <person name="Brambilla E."/>
            <person name="Lapidus A."/>
            <person name="Copeland A."/>
            <person name="Deshpande S."/>
            <person name="Nolan M."/>
            <person name="Lucas S."/>
            <person name="Tice H."/>
            <person name="Cheng J.F."/>
            <person name="Han C."/>
            <person name="Detter J.C."/>
            <person name="Woyke T."/>
            <person name="Goodwin L."/>
            <person name="Pitluck S."/>
            <person name="Held B."/>
            <person name="Brettin T."/>
            <person name="Tapia R."/>
            <person name="Ivanova N."/>
            <person name="Mikhailova N."/>
            <person name="Pati A."/>
            <person name="Liolios K."/>
            <person name="Chen A."/>
            <person name="Palaniappan K."/>
            <person name="Land M."/>
            <person name="Hauser L."/>
            <person name="Chang Y.J."/>
            <person name="Jeffries C.D."/>
            <person name="Rohde M."/>
            <person name="Goker M."/>
            <person name="Bristow J."/>
            <person name="Eisen J.A."/>
            <person name="Markowitz V."/>
            <person name="Hugenholtz P."/>
            <person name="Klenk H.P."/>
            <person name="Kyrpides N.C."/>
        </authorList>
    </citation>
    <scope>NUCLEOTIDE SEQUENCE [LARGE SCALE GENOMIC DNA]</scope>
    <source>
        <strain evidence="2">DSM 45221 / IAM 15411 / JCM 23193 / KCTC 12865</strain>
    </source>
</reference>
<dbReference type="RefSeq" id="WP_013042036.1">
    <property type="nucleotide sequence ID" value="NC_014008.1"/>
</dbReference>
<dbReference type="EMBL" id="CP001998">
    <property type="protein sequence ID" value="ADE53310.1"/>
    <property type="molecule type" value="Genomic_DNA"/>
</dbReference>
<keyword evidence="2" id="KW-1185">Reference proteome</keyword>
<dbReference type="STRING" id="583355.Caka_0284"/>
<name>D5ELY5_CORAD</name>
<evidence type="ECO:0000313" key="1">
    <source>
        <dbReference type="EMBL" id="ADE53310.1"/>
    </source>
</evidence>
<dbReference type="KEGG" id="caa:Caka_0284"/>
<organism evidence="1 2">
    <name type="scientific">Coraliomargarita akajimensis (strain DSM 45221 / IAM 15411 / JCM 23193 / KCTC 12865 / 04OKA010-24)</name>
    <dbReference type="NCBI Taxonomy" id="583355"/>
    <lineage>
        <taxon>Bacteria</taxon>
        <taxon>Pseudomonadati</taxon>
        <taxon>Verrucomicrobiota</taxon>
        <taxon>Opitutia</taxon>
        <taxon>Puniceicoccales</taxon>
        <taxon>Coraliomargaritaceae</taxon>
        <taxon>Coraliomargarita</taxon>
    </lineage>
</organism>
<sequence>MNSVALSILLSLIGFSTALGSIVDSRTWTDALGRSFEGFFVSTDLDTVEVNKAGRTYAIELEILSDEDRDYVFAQLGYQKATMGTLSGGAFAGKIEYYWKLKRDRVLVHVYSWEIRFKCHDQPGRQLSSISFTIGNIEGRKYWGTTMSSEPYEVDDYIRRDSNLVIKNRSFEIELEDRRDTEFLFLAAVYESGGERTGFNYDLSETYLISGEKVRWPEKD</sequence>
<proteinExistence type="predicted"/>
<protein>
    <submittedName>
        <fullName evidence="1">Uncharacterized protein</fullName>
    </submittedName>
</protein>
<dbReference type="AlphaFoldDB" id="D5ELY5"/>
<dbReference type="Proteomes" id="UP000000925">
    <property type="component" value="Chromosome"/>
</dbReference>